<gene>
    <name evidence="2" type="ORF">SKAU_G00091070</name>
</gene>
<evidence type="ECO:0000256" key="1">
    <source>
        <dbReference type="SAM" id="MobiDB-lite"/>
    </source>
</evidence>
<feature type="region of interest" description="Disordered" evidence="1">
    <location>
        <begin position="33"/>
        <end position="67"/>
    </location>
</feature>
<protein>
    <submittedName>
        <fullName evidence="2">Uncharacterized protein</fullName>
    </submittedName>
</protein>
<evidence type="ECO:0000313" key="3">
    <source>
        <dbReference type="Proteomes" id="UP001152622"/>
    </source>
</evidence>
<reference evidence="2" key="1">
    <citation type="journal article" date="2023" name="Science">
        <title>Genome structures resolve the early diversification of teleost fishes.</title>
        <authorList>
            <person name="Parey E."/>
            <person name="Louis A."/>
            <person name="Montfort J."/>
            <person name="Bouchez O."/>
            <person name="Roques C."/>
            <person name="Iampietro C."/>
            <person name="Lluch J."/>
            <person name="Castinel A."/>
            <person name="Donnadieu C."/>
            <person name="Desvignes T."/>
            <person name="Floi Bucao C."/>
            <person name="Jouanno E."/>
            <person name="Wen M."/>
            <person name="Mejri S."/>
            <person name="Dirks R."/>
            <person name="Jansen H."/>
            <person name="Henkel C."/>
            <person name="Chen W.J."/>
            <person name="Zahm M."/>
            <person name="Cabau C."/>
            <person name="Klopp C."/>
            <person name="Thompson A.W."/>
            <person name="Robinson-Rechavi M."/>
            <person name="Braasch I."/>
            <person name="Lecointre G."/>
            <person name="Bobe J."/>
            <person name="Postlethwait J.H."/>
            <person name="Berthelot C."/>
            <person name="Roest Crollius H."/>
            <person name="Guiguen Y."/>
        </authorList>
    </citation>
    <scope>NUCLEOTIDE SEQUENCE</scope>
    <source>
        <strain evidence="2">WJC10195</strain>
    </source>
</reference>
<dbReference type="AlphaFoldDB" id="A0A9Q1J659"/>
<name>A0A9Q1J659_SYNKA</name>
<evidence type="ECO:0000313" key="2">
    <source>
        <dbReference type="EMBL" id="KAJ8369079.1"/>
    </source>
</evidence>
<proteinExistence type="predicted"/>
<accession>A0A9Q1J659</accession>
<dbReference type="EMBL" id="JAINUF010000003">
    <property type="protein sequence ID" value="KAJ8369079.1"/>
    <property type="molecule type" value="Genomic_DNA"/>
</dbReference>
<comment type="caution">
    <text evidence="2">The sequence shown here is derived from an EMBL/GenBank/DDBJ whole genome shotgun (WGS) entry which is preliminary data.</text>
</comment>
<keyword evidence="3" id="KW-1185">Reference proteome</keyword>
<feature type="compositionally biased region" description="Polar residues" evidence="1">
    <location>
        <begin position="38"/>
        <end position="60"/>
    </location>
</feature>
<dbReference type="Proteomes" id="UP001152622">
    <property type="component" value="Chromosome 3"/>
</dbReference>
<sequence length="67" mass="7348">MNDEKPSTELIGPFPGAGRACACAMLRDVPRRPRSADVENTQAHALSPHWGSQSRGTFTNLRAPRFL</sequence>
<organism evidence="2 3">
    <name type="scientific">Synaphobranchus kaupii</name>
    <name type="common">Kaup's arrowtooth eel</name>
    <dbReference type="NCBI Taxonomy" id="118154"/>
    <lineage>
        <taxon>Eukaryota</taxon>
        <taxon>Metazoa</taxon>
        <taxon>Chordata</taxon>
        <taxon>Craniata</taxon>
        <taxon>Vertebrata</taxon>
        <taxon>Euteleostomi</taxon>
        <taxon>Actinopterygii</taxon>
        <taxon>Neopterygii</taxon>
        <taxon>Teleostei</taxon>
        <taxon>Anguilliformes</taxon>
        <taxon>Synaphobranchidae</taxon>
        <taxon>Synaphobranchus</taxon>
    </lineage>
</organism>